<evidence type="ECO:0000259" key="4">
    <source>
        <dbReference type="Pfam" id="PF20147"/>
    </source>
</evidence>
<dbReference type="InParanoid" id="A0A3N4LHM9"/>
<organism evidence="5 6">
    <name type="scientific">Terfezia boudieri ATCC MYA-4762</name>
    <dbReference type="NCBI Taxonomy" id="1051890"/>
    <lineage>
        <taxon>Eukaryota</taxon>
        <taxon>Fungi</taxon>
        <taxon>Dikarya</taxon>
        <taxon>Ascomycota</taxon>
        <taxon>Pezizomycotina</taxon>
        <taxon>Pezizomycetes</taxon>
        <taxon>Pezizales</taxon>
        <taxon>Pezizaceae</taxon>
        <taxon>Terfezia</taxon>
    </lineage>
</organism>
<gene>
    <name evidence="5" type="ORF">L211DRAFT_839778</name>
</gene>
<proteinExistence type="predicted"/>
<evidence type="ECO:0000313" key="5">
    <source>
        <dbReference type="EMBL" id="RPB22410.1"/>
    </source>
</evidence>
<dbReference type="AlphaFoldDB" id="A0A3N4LHM9"/>
<keyword evidence="3" id="KW-0964">Secreted</keyword>
<dbReference type="EMBL" id="ML121552">
    <property type="protein sequence ID" value="RPB22410.1"/>
    <property type="molecule type" value="Genomic_DNA"/>
</dbReference>
<keyword evidence="6" id="KW-1185">Reference proteome</keyword>
<dbReference type="Proteomes" id="UP000267821">
    <property type="component" value="Unassembled WGS sequence"/>
</dbReference>
<evidence type="ECO:0000256" key="2">
    <source>
        <dbReference type="ARBA" id="ARBA00004613"/>
    </source>
</evidence>
<sequence length="618" mass="70503">MSDLISLFCLVHGHLFNRAFKVAIETQQSVADLKELIIIQGPSSLRDMHAPDLNLWKWNKSSDEVKDSDLDDCRALDPRKTISDVFNGDILVQGRTHIIIKTPEPATGAMRYVSTQPRSYPVDSDEGPDSMVIISPDRMKFIEQYMTDHRFVLIRSPPYSGKSTLGQWIRDSLILQGHRAYYISLAGIQGKDARFNEEPFQRFWQTRIGYTWDEILASEDSMSLSIIIDEAQVIYGNTAPFFWGSLKELISNTKKNASLRIILLASYDPLMIQQITPISFLYTLGLDALRLRRDEFNQLLERFVEHQHTIGSPNFEIPQSVQDAIFSLTGGHAGLCRTTLRYLCHNYRDGPVATMTILRDLTSADFKINLTTTRAFHWIENWNPSPIETELLRRILLLYDAESCVSVDLIADSATYNFVRTGILTMVDNKFQFSAPIMRMILIHRLFTAPGGSLRSESISFQEFLIRTIERMDPSMLQTSLGLGQTSRLLERTWQMGWYKAATTAVPSHATVSADVGAIFGSVGYLDFYVNGDLNWGIELLREGDRMKQYAKRFIEDGAYAVIPLKEWVIIDFRHHSKAVQDPQPNFLYALYEDDYNIITLKQLGHADQKLVLRGIDI</sequence>
<comment type="subcellular location">
    <subcellularLocation>
        <location evidence="1">Host cell</location>
    </subcellularLocation>
    <subcellularLocation>
        <location evidence="2">Secreted</location>
    </subcellularLocation>
</comment>
<dbReference type="InterPro" id="IPR027417">
    <property type="entry name" value="P-loop_NTPase"/>
</dbReference>
<evidence type="ECO:0000313" key="6">
    <source>
        <dbReference type="Proteomes" id="UP000267821"/>
    </source>
</evidence>
<reference evidence="5 6" key="1">
    <citation type="journal article" date="2018" name="Nat. Ecol. Evol.">
        <title>Pezizomycetes genomes reveal the molecular basis of ectomycorrhizal truffle lifestyle.</title>
        <authorList>
            <person name="Murat C."/>
            <person name="Payen T."/>
            <person name="Noel B."/>
            <person name="Kuo A."/>
            <person name="Morin E."/>
            <person name="Chen J."/>
            <person name="Kohler A."/>
            <person name="Krizsan K."/>
            <person name="Balestrini R."/>
            <person name="Da Silva C."/>
            <person name="Montanini B."/>
            <person name="Hainaut M."/>
            <person name="Levati E."/>
            <person name="Barry K.W."/>
            <person name="Belfiori B."/>
            <person name="Cichocki N."/>
            <person name="Clum A."/>
            <person name="Dockter R.B."/>
            <person name="Fauchery L."/>
            <person name="Guy J."/>
            <person name="Iotti M."/>
            <person name="Le Tacon F."/>
            <person name="Lindquist E.A."/>
            <person name="Lipzen A."/>
            <person name="Malagnac F."/>
            <person name="Mello A."/>
            <person name="Molinier V."/>
            <person name="Miyauchi S."/>
            <person name="Poulain J."/>
            <person name="Riccioni C."/>
            <person name="Rubini A."/>
            <person name="Sitrit Y."/>
            <person name="Splivallo R."/>
            <person name="Traeger S."/>
            <person name="Wang M."/>
            <person name="Zifcakova L."/>
            <person name="Wipf D."/>
            <person name="Zambonelli A."/>
            <person name="Paolocci F."/>
            <person name="Nowrousian M."/>
            <person name="Ottonello S."/>
            <person name="Baldrian P."/>
            <person name="Spatafora J.W."/>
            <person name="Henrissat B."/>
            <person name="Nagy L.G."/>
            <person name="Aury J.M."/>
            <person name="Wincker P."/>
            <person name="Grigoriev I.V."/>
            <person name="Bonfante P."/>
            <person name="Martin F.M."/>
        </authorList>
    </citation>
    <scope>NUCLEOTIDE SEQUENCE [LARGE SCALE GENOMIC DNA]</scope>
    <source>
        <strain evidence="5 6">ATCC MYA-4762</strain>
    </source>
</reference>
<protein>
    <recommendedName>
        <fullName evidence="4">Crinkler effector protein N-terminal domain-containing protein</fullName>
    </recommendedName>
</protein>
<dbReference type="SUPFAM" id="SSF52540">
    <property type="entry name" value="P-loop containing nucleoside triphosphate hydrolases"/>
    <property type="match status" value="1"/>
</dbReference>
<evidence type="ECO:0000256" key="3">
    <source>
        <dbReference type="ARBA" id="ARBA00022525"/>
    </source>
</evidence>
<accession>A0A3N4LHM9</accession>
<dbReference type="OrthoDB" id="2364732at2759"/>
<dbReference type="GO" id="GO:0043657">
    <property type="term" value="C:host cell"/>
    <property type="evidence" value="ECO:0007669"/>
    <property type="project" value="UniProtKB-SubCell"/>
</dbReference>
<name>A0A3N4LHM9_9PEZI</name>
<dbReference type="STRING" id="1051890.A0A3N4LHM9"/>
<dbReference type="InterPro" id="IPR045379">
    <property type="entry name" value="Crinkler_N"/>
</dbReference>
<dbReference type="GO" id="GO:0005576">
    <property type="term" value="C:extracellular region"/>
    <property type="evidence" value="ECO:0007669"/>
    <property type="project" value="UniProtKB-SubCell"/>
</dbReference>
<evidence type="ECO:0000256" key="1">
    <source>
        <dbReference type="ARBA" id="ARBA00004340"/>
    </source>
</evidence>
<feature type="domain" description="Crinkler effector protein N-terminal" evidence="4">
    <location>
        <begin position="5"/>
        <end position="101"/>
    </location>
</feature>
<dbReference type="Pfam" id="PF20147">
    <property type="entry name" value="Crinkler"/>
    <property type="match status" value="1"/>
</dbReference>